<keyword evidence="3 6" id="KW-0240">DNA-directed RNA polymerase</keyword>
<dbReference type="SUPFAM" id="SSF88798">
    <property type="entry name" value="N-terminal, heterodimerisation domain of RBP7 (RpoE)"/>
    <property type="match status" value="1"/>
</dbReference>
<evidence type="ECO:0000256" key="2">
    <source>
        <dbReference type="ARBA" id="ARBA00009307"/>
    </source>
</evidence>
<evidence type="ECO:0000259" key="5">
    <source>
        <dbReference type="PROSITE" id="PS50126"/>
    </source>
</evidence>
<dbReference type="InterPro" id="IPR012340">
    <property type="entry name" value="NA-bd_OB-fold"/>
</dbReference>
<comment type="similarity">
    <text evidence="2">Belongs to the eukaryotic RPB7/RPC8 RNA polymerase subunit family.</text>
</comment>
<evidence type="ECO:0000256" key="4">
    <source>
        <dbReference type="ARBA" id="ARBA00023163"/>
    </source>
</evidence>
<evidence type="ECO:0000256" key="1">
    <source>
        <dbReference type="ARBA" id="ARBA00004123"/>
    </source>
</evidence>
<dbReference type="InterPro" id="IPR045113">
    <property type="entry name" value="Rpb7-like"/>
</dbReference>
<dbReference type="PANTHER" id="PTHR12709">
    <property type="entry name" value="DNA-DIRECTED RNA POLYMERASE II, III"/>
    <property type="match status" value="1"/>
</dbReference>
<sequence length="177" mass="21268">MFVESEIEDCIKIYPSTEDVKLAIYNILNQKYRNKYISKMGIGIFISKNFDVIERKCVEDFILYKIQFNIFFCRFLKDEILEGVISDQKDNGIFVSIHFYDKIYIPIEYLPDNSEITYVYDENKNKSLVWVWNYKNSRFYIKSNDVIKYKVVRYDEKHGRLIATIKDSGLGPINWWK</sequence>
<keyword evidence="4" id="KW-0804">Transcription</keyword>
<gene>
    <name evidence="6" type="ORF">AAJ76_20009209</name>
</gene>
<organism evidence="6 7">
    <name type="scientific">Vairimorpha ceranae</name>
    <dbReference type="NCBI Taxonomy" id="40302"/>
    <lineage>
        <taxon>Eukaryota</taxon>
        <taxon>Fungi</taxon>
        <taxon>Fungi incertae sedis</taxon>
        <taxon>Microsporidia</taxon>
        <taxon>Nosematidae</taxon>
        <taxon>Vairimorpha</taxon>
    </lineage>
</organism>
<feature type="domain" description="S1 motif" evidence="5">
    <location>
        <begin position="78"/>
        <end position="166"/>
    </location>
</feature>
<dbReference type="SMART" id="SM00316">
    <property type="entry name" value="S1"/>
    <property type="match status" value="1"/>
</dbReference>
<dbReference type="GO" id="GO:0003676">
    <property type="term" value="F:nucleic acid binding"/>
    <property type="evidence" value="ECO:0007669"/>
    <property type="project" value="InterPro"/>
</dbReference>
<dbReference type="OrthoDB" id="10256606at2759"/>
<dbReference type="VEuPathDB" id="MicrosporidiaDB:NCER_101022"/>
<dbReference type="InterPro" id="IPR003029">
    <property type="entry name" value="S1_domain"/>
</dbReference>
<comment type="subcellular location">
    <subcellularLocation>
        <location evidence="1">Nucleus</location>
    </subcellularLocation>
</comment>
<dbReference type="GeneID" id="36319453"/>
<dbReference type="InterPro" id="IPR013238">
    <property type="entry name" value="RNA_pol_III_Rbc25"/>
</dbReference>
<dbReference type="Gene3D" id="2.40.50.140">
    <property type="entry name" value="Nucleic acid-binding proteins"/>
    <property type="match status" value="1"/>
</dbReference>
<evidence type="ECO:0000256" key="3">
    <source>
        <dbReference type="ARBA" id="ARBA00022478"/>
    </source>
</evidence>
<dbReference type="PANTHER" id="PTHR12709:SF1">
    <property type="entry name" value="DNA-DIRECTED RNA POLYMERASE III SUBUNIT RPC8"/>
    <property type="match status" value="1"/>
</dbReference>
<dbReference type="InterPro" id="IPR036898">
    <property type="entry name" value="RNA_pol_Rpb7-like_N_sf"/>
</dbReference>
<evidence type="ECO:0000313" key="7">
    <source>
        <dbReference type="Proteomes" id="UP000034350"/>
    </source>
</evidence>
<dbReference type="RefSeq" id="XP_024332238.1">
    <property type="nucleotide sequence ID" value="XM_024474529.1"/>
</dbReference>
<comment type="caution">
    <text evidence="6">The sequence shown here is derived from an EMBL/GenBank/DDBJ whole genome shotgun (WGS) entry which is preliminary data.</text>
</comment>
<accession>A0A0F9WGS0</accession>
<dbReference type="GO" id="GO:0005666">
    <property type="term" value="C:RNA polymerase III complex"/>
    <property type="evidence" value="ECO:0007669"/>
    <property type="project" value="TreeGrafter"/>
</dbReference>
<dbReference type="GO" id="GO:0006384">
    <property type="term" value="P:transcription initiation at RNA polymerase III promoter"/>
    <property type="evidence" value="ECO:0007669"/>
    <property type="project" value="TreeGrafter"/>
</dbReference>
<dbReference type="OMA" id="IVNTIHV"/>
<dbReference type="AlphaFoldDB" id="A0A0F9WGS0"/>
<dbReference type="SUPFAM" id="SSF50249">
    <property type="entry name" value="Nucleic acid-binding proteins"/>
    <property type="match status" value="1"/>
</dbReference>
<name>A0A0F9WGS0_9MICR</name>
<dbReference type="Gene3D" id="3.30.1490.120">
    <property type="entry name" value="RNA polymerase Rpb7-like, N-terminal domain"/>
    <property type="match status" value="1"/>
</dbReference>
<dbReference type="VEuPathDB" id="MicrosporidiaDB:AAJ76_20009209"/>
<dbReference type="VEuPathDB" id="MicrosporidiaDB:G9O61_00g005830"/>
<protein>
    <submittedName>
        <fullName evidence="6">Dna-directed rna polymerase subunit e</fullName>
    </submittedName>
</protein>
<dbReference type="Pfam" id="PF08292">
    <property type="entry name" value="RNA_pol_Rbc25"/>
    <property type="match status" value="1"/>
</dbReference>
<dbReference type="EMBL" id="JPQZ01000002">
    <property type="protein sequence ID" value="KKO76496.1"/>
    <property type="molecule type" value="Genomic_DNA"/>
</dbReference>
<keyword evidence="7" id="KW-1185">Reference proteome</keyword>
<dbReference type="PROSITE" id="PS50126">
    <property type="entry name" value="S1"/>
    <property type="match status" value="1"/>
</dbReference>
<dbReference type="Proteomes" id="UP000034350">
    <property type="component" value="Unassembled WGS sequence"/>
</dbReference>
<reference evidence="6 7" key="1">
    <citation type="journal article" date="2015" name="Environ. Microbiol.">
        <title>Genome analyses suggest the presence of polyploidy and recent human-driven expansions in eight global populations of the honeybee pathogen Nosema ceranae.</title>
        <authorList>
            <person name="Pelin A."/>
            <person name="Selman M."/>
            <person name="Aris-Brosou S."/>
            <person name="Farinelli L."/>
            <person name="Corradi N."/>
        </authorList>
    </citation>
    <scope>NUCLEOTIDE SEQUENCE [LARGE SCALE GENOMIC DNA]</scope>
    <source>
        <strain evidence="6 7">PA08 1199</strain>
    </source>
</reference>
<evidence type="ECO:0000313" key="6">
    <source>
        <dbReference type="EMBL" id="KKO76496.1"/>
    </source>
</evidence>
<proteinExistence type="inferred from homology"/>